<dbReference type="CDD" id="cd05254">
    <property type="entry name" value="dTDP_HR_like_SDR_e"/>
    <property type="match status" value="1"/>
</dbReference>
<protein>
    <recommendedName>
        <fullName evidence="4 6">dTDP-4-dehydrorhamnose reductase</fullName>
        <ecNumber evidence="3 6">1.1.1.133</ecNumber>
    </recommendedName>
</protein>
<dbReference type="Proteomes" id="UP000435802">
    <property type="component" value="Unassembled WGS sequence"/>
</dbReference>
<dbReference type="SUPFAM" id="SSF51735">
    <property type="entry name" value="NAD(P)-binding Rossmann-fold domains"/>
    <property type="match status" value="1"/>
</dbReference>
<dbReference type="AlphaFoldDB" id="A0A6N8SB43"/>
<evidence type="ECO:0000256" key="4">
    <source>
        <dbReference type="ARBA" id="ARBA00017099"/>
    </source>
</evidence>
<evidence type="ECO:0000259" key="7">
    <source>
        <dbReference type="Pfam" id="PF04321"/>
    </source>
</evidence>
<dbReference type="Pfam" id="PF04321">
    <property type="entry name" value="RmlD_sub_bind"/>
    <property type="match status" value="1"/>
</dbReference>
<evidence type="ECO:0000313" key="9">
    <source>
        <dbReference type="Proteomes" id="UP000435802"/>
    </source>
</evidence>
<dbReference type="PANTHER" id="PTHR10491:SF4">
    <property type="entry name" value="METHIONINE ADENOSYLTRANSFERASE 2 SUBUNIT BETA"/>
    <property type="match status" value="1"/>
</dbReference>
<keyword evidence="9" id="KW-1185">Reference proteome</keyword>
<dbReference type="RefSeq" id="WP_160860254.1">
    <property type="nucleotide sequence ID" value="NZ_WUMK01000005.1"/>
</dbReference>
<dbReference type="GO" id="GO:0008831">
    <property type="term" value="F:dTDP-4-dehydrorhamnose reductase activity"/>
    <property type="evidence" value="ECO:0007669"/>
    <property type="project" value="UniProtKB-EC"/>
</dbReference>
<dbReference type="GO" id="GO:0019305">
    <property type="term" value="P:dTDP-rhamnose biosynthetic process"/>
    <property type="evidence" value="ECO:0007669"/>
    <property type="project" value="UniProtKB-UniPathway"/>
</dbReference>
<evidence type="ECO:0000256" key="3">
    <source>
        <dbReference type="ARBA" id="ARBA00012929"/>
    </source>
</evidence>
<reference evidence="8 9" key="1">
    <citation type="submission" date="2019-12" db="EMBL/GenBank/DDBJ databases">
        <title>Shinella kummerowiae sp. nov., a symbiotic bacterium isolated from root nodules of the herbal legume Kummerowia stipulacea.</title>
        <authorList>
            <person name="Gao J."/>
        </authorList>
    </citation>
    <scope>NUCLEOTIDE SEQUENCE [LARGE SCALE GENOMIC DNA]</scope>
    <source>
        <strain evidence="8 9">CCBAU 25048</strain>
    </source>
</reference>
<dbReference type="UniPathway" id="UPA00124"/>
<keyword evidence="6" id="KW-0521">NADP</keyword>
<comment type="similarity">
    <text evidence="2 6">Belongs to the dTDP-4-dehydrorhamnose reductase family.</text>
</comment>
<keyword evidence="6 8" id="KW-0560">Oxidoreductase</keyword>
<comment type="pathway">
    <text evidence="1 6">Carbohydrate biosynthesis; dTDP-L-rhamnose biosynthesis.</text>
</comment>
<dbReference type="InterPro" id="IPR029903">
    <property type="entry name" value="RmlD-like-bd"/>
</dbReference>
<dbReference type="NCBIfam" id="TIGR01214">
    <property type="entry name" value="rmlD"/>
    <property type="match status" value="1"/>
</dbReference>
<evidence type="ECO:0000256" key="6">
    <source>
        <dbReference type="RuleBase" id="RU364082"/>
    </source>
</evidence>
<comment type="caution">
    <text evidence="8">The sequence shown here is derived from an EMBL/GenBank/DDBJ whole genome shotgun (WGS) entry which is preliminary data.</text>
</comment>
<evidence type="ECO:0000256" key="5">
    <source>
        <dbReference type="ARBA" id="ARBA00048200"/>
    </source>
</evidence>
<dbReference type="InterPro" id="IPR005913">
    <property type="entry name" value="dTDP_dehydrorham_reduct"/>
</dbReference>
<proteinExistence type="inferred from homology"/>
<comment type="cofactor">
    <cofactor evidence="6">
        <name>Mg(2+)</name>
        <dbReference type="ChEBI" id="CHEBI:18420"/>
    </cofactor>
    <text evidence="6">Binds 1 Mg(2+) ion per monomer.</text>
</comment>
<dbReference type="OrthoDB" id="9803892at2"/>
<feature type="domain" description="RmlD-like substrate binding" evidence="7">
    <location>
        <begin position="1"/>
        <end position="289"/>
    </location>
</feature>
<dbReference type="InterPro" id="IPR036291">
    <property type="entry name" value="NAD(P)-bd_dom_sf"/>
</dbReference>
<evidence type="ECO:0000313" key="8">
    <source>
        <dbReference type="EMBL" id="MXN46285.1"/>
    </source>
</evidence>
<evidence type="ECO:0000256" key="2">
    <source>
        <dbReference type="ARBA" id="ARBA00010944"/>
    </source>
</evidence>
<comment type="function">
    <text evidence="6">Catalyzes the reduction of dTDP-6-deoxy-L-lyxo-4-hexulose to yield dTDP-L-rhamnose.</text>
</comment>
<dbReference type="Gene3D" id="3.40.50.720">
    <property type="entry name" value="NAD(P)-binding Rossmann-like Domain"/>
    <property type="match status" value="1"/>
</dbReference>
<dbReference type="EMBL" id="WUMK01000005">
    <property type="protein sequence ID" value="MXN46285.1"/>
    <property type="molecule type" value="Genomic_DNA"/>
</dbReference>
<dbReference type="PANTHER" id="PTHR10491">
    <property type="entry name" value="DTDP-4-DEHYDRORHAMNOSE REDUCTASE"/>
    <property type="match status" value="1"/>
</dbReference>
<name>A0A6N8SB43_9HYPH</name>
<dbReference type="EC" id="1.1.1.133" evidence="3 6"/>
<evidence type="ECO:0000256" key="1">
    <source>
        <dbReference type="ARBA" id="ARBA00004781"/>
    </source>
</evidence>
<organism evidence="8 9">
    <name type="scientific">Shinella kummerowiae</name>
    <dbReference type="NCBI Taxonomy" id="417745"/>
    <lineage>
        <taxon>Bacteria</taxon>
        <taxon>Pseudomonadati</taxon>
        <taxon>Pseudomonadota</taxon>
        <taxon>Alphaproteobacteria</taxon>
        <taxon>Hyphomicrobiales</taxon>
        <taxon>Rhizobiaceae</taxon>
        <taxon>Shinella</taxon>
    </lineage>
</organism>
<comment type="catalytic activity">
    <reaction evidence="5 6">
        <text>dTDP-beta-L-rhamnose + NADP(+) = dTDP-4-dehydro-beta-L-rhamnose + NADPH + H(+)</text>
        <dbReference type="Rhea" id="RHEA:21796"/>
        <dbReference type="ChEBI" id="CHEBI:15378"/>
        <dbReference type="ChEBI" id="CHEBI:57510"/>
        <dbReference type="ChEBI" id="CHEBI:57783"/>
        <dbReference type="ChEBI" id="CHEBI:58349"/>
        <dbReference type="ChEBI" id="CHEBI:62830"/>
        <dbReference type="EC" id="1.1.1.133"/>
    </reaction>
</comment>
<gene>
    <name evidence="8" type="primary">rfbD</name>
    <name evidence="8" type="ORF">GR138_13905</name>
</gene>
<accession>A0A6N8SB43</accession>
<sequence length="307" mass="33081">MRIVVTGKEGQIARSLAALGPHMDVEIVTAGRPELDLAVPASIMSALSAVRPDAIVSAAAYTMVDKAETERDLAFAVNGLGAGAVAEAAARLDVPLLHLSTDYVFNGRKPGRYVETDPVGPICVYGASKLDGEHRAVAAASNLAIFRTAWVYSPYGVNFLKIMLRLGETRDKLPVVADQQGCPTSAEDIARALILAARRMVDDRDGRYRGIFHLTGAGEASWAEFAHEIFCAAEAYERNPVEVVPIASDQYPSPVKRPANSRLSSDKLTHIYGITLPDWRTSTRKVVETLLGGKLTQARSAHSGERQ</sequence>
<dbReference type="Gene3D" id="3.90.25.10">
    <property type="entry name" value="UDP-galactose 4-epimerase, domain 1"/>
    <property type="match status" value="1"/>
</dbReference>